<dbReference type="OrthoDB" id="3775616at2759"/>
<dbReference type="EMBL" id="JAGMWT010000015">
    <property type="protein sequence ID" value="KAH7116137.1"/>
    <property type="molecule type" value="Genomic_DNA"/>
</dbReference>
<proteinExistence type="predicted"/>
<comment type="caution">
    <text evidence="1">The sequence shown here is derived from an EMBL/GenBank/DDBJ whole genome shotgun (WGS) entry which is preliminary data.</text>
</comment>
<organism evidence="1 2">
    <name type="scientific">Dendryphion nanum</name>
    <dbReference type="NCBI Taxonomy" id="256645"/>
    <lineage>
        <taxon>Eukaryota</taxon>
        <taxon>Fungi</taxon>
        <taxon>Dikarya</taxon>
        <taxon>Ascomycota</taxon>
        <taxon>Pezizomycotina</taxon>
        <taxon>Dothideomycetes</taxon>
        <taxon>Pleosporomycetidae</taxon>
        <taxon>Pleosporales</taxon>
        <taxon>Torulaceae</taxon>
        <taxon>Dendryphion</taxon>
    </lineage>
</organism>
<dbReference type="AlphaFoldDB" id="A0A9P9DBV0"/>
<reference evidence="1" key="1">
    <citation type="journal article" date="2021" name="Nat. Commun.">
        <title>Genetic determinants of endophytism in the Arabidopsis root mycobiome.</title>
        <authorList>
            <person name="Mesny F."/>
            <person name="Miyauchi S."/>
            <person name="Thiergart T."/>
            <person name="Pickel B."/>
            <person name="Atanasova L."/>
            <person name="Karlsson M."/>
            <person name="Huettel B."/>
            <person name="Barry K.W."/>
            <person name="Haridas S."/>
            <person name="Chen C."/>
            <person name="Bauer D."/>
            <person name="Andreopoulos W."/>
            <person name="Pangilinan J."/>
            <person name="LaButti K."/>
            <person name="Riley R."/>
            <person name="Lipzen A."/>
            <person name="Clum A."/>
            <person name="Drula E."/>
            <person name="Henrissat B."/>
            <person name="Kohler A."/>
            <person name="Grigoriev I.V."/>
            <person name="Martin F.M."/>
            <person name="Hacquard S."/>
        </authorList>
    </citation>
    <scope>NUCLEOTIDE SEQUENCE</scope>
    <source>
        <strain evidence="1">MPI-CAGE-CH-0243</strain>
    </source>
</reference>
<name>A0A9P9DBV0_9PLEO</name>
<evidence type="ECO:0000313" key="1">
    <source>
        <dbReference type="EMBL" id="KAH7116137.1"/>
    </source>
</evidence>
<accession>A0A9P9DBV0</accession>
<dbReference type="Proteomes" id="UP000700596">
    <property type="component" value="Unassembled WGS sequence"/>
</dbReference>
<keyword evidence="2" id="KW-1185">Reference proteome</keyword>
<sequence>MKRKREQSLDDTVPSKKSTIDLALETRIKICPLIKILTQYGLLSCIASYLVPRDLFALAATSKAALEAIFPRPESRKSLLKKTLCEGKGIAIRVSHHQKSPFFYTFDCKESVQCGTQADGIEVRPCSRCNTNTCDECRIHCVYQSIHLPAEEPDELDAFSGFALLHSHEMGILSEAHLNLEAAPWTEFRNHDQGYLDLPLTSSVFAAPVNIEELINVDLGSRPLTITYSSGTPHPSPVIKAFWEITEQRKRSLCEKCFDQQSLKGRCSRSRCRCTLKGRFLNRWLCLGCFQEEEKQLKSSTLGIGGFNPTKCGCGTELNENTTKTVCLWCCGTTTNQ</sequence>
<protein>
    <submittedName>
        <fullName evidence="1">Uncharacterized protein</fullName>
    </submittedName>
</protein>
<gene>
    <name evidence="1" type="ORF">B0J11DRAFT_444025</name>
</gene>
<evidence type="ECO:0000313" key="2">
    <source>
        <dbReference type="Proteomes" id="UP000700596"/>
    </source>
</evidence>